<evidence type="ECO:0000256" key="4">
    <source>
        <dbReference type="ARBA" id="ARBA00022989"/>
    </source>
</evidence>
<dbReference type="Gene3D" id="1.10.3080.10">
    <property type="entry name" value="Clc chloride channel"/>
    <property type="match status" value="2"/>
</dbReference>
<keyword evidence="6 10" id="KW-0472">Membrane</keyword>
<dbReference type="InterPro" id="IPR050368">
    <property type="entry name" value="ClC-type_chloride_channel"/>
</dbReference>
<dbReference type="Pfam" id="PF00654">
    <property type="entry name" value="Voltage_CLC"/>
    <property type="match status" value="1"/>
</dbReference>
<evidence type="ECO:0000256" key="2">
    <source>
        <dbReference type="ARBA" id="ARBA00022448"/>
    </source>
</evidence>
<feature type="transmembrane region" description="Helical" evidence="10">
    <location>
        <begin position="123"/>
        <end position="144"/>
    </location>
</feature>
<dbReference type="EMBL" id="CAUJNA010003471">
    <property type="protein sequence ID" value="CAJ1402874.1"/>
    <property type="molecule type" value="Genomic_DNA"/>
</dbReference>
<dbReference type="PROSITE" id="PS50042">
    <property type="entry name" value="CNMP_BINDING_3"/>
    <property type="match status" value="1"/>
</dbReference>
<dbReference type="AlphaFoldDB" id="A0AA36NE43"/>
<feature type="transmembrane region" description="Helical" evidence="10">
    <location>
        <begin position="911"/>
        <end position="933"/>
    </location>
</feature>
<accession>A0AA36NE43</accession>
<feature type="chain" id="PRO_5041446829" description="Cyclic nucleotide-binding domain-containing protein" evidence="11">
    <location>
        <begin position="22"/>
        <end position="1024"/>
    </location>
</feature>
<dbReference type="SMART" id="SM00100">
    <property type="entry name" value="cNMP"/>
    <property type="match status" value="1"/>
</dbReference>
<evidence type="ECO:0000313" key="13">
    <source>
        <dbReference type="EMBL" id="CAJ1402874.1"/>
    </source>
</evidence>
<evidence type="ECO:0000256" key="10">
    <source>
        <dbReference type="SAM" id="Phobius"/>
    </source>
</evidence>
<feature type="transmembrane region" description="Helical" evidence="10">
    <location>
        <begin position="883"/>
        <end position="905"/>
    </location>
</feature>
<keyword evidence="14" id="KW-1185">Reference proteome</keyword>
<dbReference type="PANTHER" id="PTHR43427:SF6">
    <property type="entry name" value="CHLORIDE CHANNEL PROTEIN CLC-E"/>
    <property type="match status" value="1"/>
</dbReference>
<keyword evidence="8" id="KW-0868">Chloride</keyword>
<evidence type="ECO:0000256" key="6">
    <source>
        <dbReference type="ARBA" id="ARBA00023136"/>
    </source>
</evidence>
<gene>
    <name evidence="13" type="ORF">EVOR1521_LOCUS25661</name>
</gene>
<evidence type="ECO:0000256" key="11">
    <source>
        <dbReference type="SAM" id="SignalP"/>
    </source>
</evidence>
<dbReference type="InterPro" id="IPR000595">
    <property type="entry name" value="cNMP-bd_dom"/>
</dbReference>
<organism evidence="13 14">
    <name type="scientific">Effrenium voratum</name>
    <dbReference type="NCBI Taxonomy" id="2562239"/>
    <lineage>
        <taxon>Eukaryota</taxon>
        <taxon>Sar</taxon>
        <taxon>Alveolata</taxon>
        <taxon>Dinophyceae</taxon>
        <taxon>Suessiales</taxon>
        <taxon>Symbiodiniaceae</taxon>
        <taxon>Effrenium</taxon>
    </lineage>
</organism>
<dbReference type="InterPro" id="IPR018490">
    <property type="entry name" value="cNMP-bd_dom_sf"/>
</dbReference>
<feature type="transmembrane region" description="Helical" evidence="10">
    <location>
        <begin position="709"/>
        <end position="731"/>
    </location>
</feature>
<feature type="transmembrane region" description="Helical" evidence="10">
    <location>
        <begin position="89"/>
        <end position="111"/>
    </location>
</feature>
<feature type="transmembrane region" description="Helical" evidence="10">
    <location>
        <begin position="783"/>
        <end position="802"/>
    </location>
</feature>
<dbReference type="InterPro" id="IPR018488">
    <property type="entry name" value="cNMP-bd_CS"/>
</dbReference>
<sequence length="1024" mass="109993">MRRKWAAVALLSSTGWMFLHCGQKVAFSMQAPAPARPSKVQGYTPTPSHCLAGAALVAITLRCPLWRPDRRRAARSAGLKLFGPEGPTVLLSSASIGVATGCAVVVFELIIKELEELREELPLPVLAPILGALALAAIFTAFGGKDNLAGTDIKSLKSYAAAGGPEPPENWPLRAAFNALSAALTLGSGNSLGPEAPAATLGPGPRVKFPANGMVLGASLLLGQRGNSVAVPVGAATTPRLMRRVAADGEIGFLDMAGEAVTTVDDHHPPPCREEYKCDREKSRHKSNMRIAVYTYNIGGYEAMRSEYVPCVPKEVDAFLFMDDVGMRRFGHTVKRWQEVGWHIRNYSQVTGTKHVSGPRLTSKSLKFTPPSWLLNGTWHWLVEYDGNIVLDLHRLEPFLRKKRKRSLVLLNWGYHTDCPGDGFKCFMTEVSSMLTERLQYVASSKENVVKWKDLLEKMHVGKLTHAGRKYLPPNYYETNVIFRNLKHTKAKKVRDAFEKTFLKCQEIQRDQFLLPFFLWQDELNHATEAVPIQNLTEEVGYCMVSTRVFSIVGTQATLDEAPAAGQMPEEEDRVLIEKALAGSKVVASLPGKELDRLLTFFREVRFKAGDTLMTHGDQVDDEEPGLFVTKSGELDVYVPEGAGEKKVFAYTDSGSVVGELAVLFRAPRAATVKARSDAVLWSVDRRSFEACGGRSEGSLARINQNPDALLASGAAAGVAAGFNAPIAGIFFAAEVVRPADDNQLDLTTRLLAAAVSAAVVQSFFPGGPAIKATQFEWDGGNFELLFFLLLGVLSGFVAYGYKKVVARSRDVMDFMKQGGVPSVWLPMAGAAVTVLLSLVTCSRVQFDGFGAVNEVLKDASAPLQAAASNLSLEPLMQERGSVGLLGAGALLAIMVLKLICTAFSSTTGLVGGTFAPSIYIGACLGGALGRLIEGAAFAHSATPTYIVVGMAAMLAANCSVPITSVVLAVELAGGESYEATLPLITGIGVALYVSAVFLPALLDGLDRDSALKRLGESATETGM</sequence>
<dbReference type="GO" id="GO:0005254">
    <property type="term" value="F:chloride channel activity"/>
    <property type="evidence" value="ECO:0007669"/>
    <property type="project" value="UniProtKB-KW"/>
</dbReference>
<dbReference type="Gene3D" id="2.60.120.10">
    <property type="entry name" value="Jelly Rolls"/>
    <property type="match status" value="1"/>
</dbReference>
<reference evidence="13" key="1">
    <citation type="submission" date="2023-08" db="EMBL/GenBank/DDBJ databases">
        <authorList>
            <person name="Chen Y."/>
            <person name="Shah S."/>
            <person name="Dougan E. K."/>
            <person name="Thang M."/>
            <person name="Chan C."/>
        </authorList>
    </citation>
    <scope>NUCLEOTIDE SEQUENCE</scope>
</reference>
<keyword evidence="4 10" id="KW-1133">Transmembrane helix</keyword>
<keyword evidence="2" id="KW-0813">Transport</keyword>
<comment type="caution">
    <text evidence="13">The sequence shown here is derived from an EMBL/GenBank/DDBJ whole genome shotgun (WGS) entry which is preliminary data.</text>
</comment>
<evidence type="ECO:0000256" key="8">
    <source>
        <dbReference type="ARBA" id="ARBA00023214"/>
    </source>
</evidence>
<dbReference type="SUPFAM" id="SSF81340">
    <property type="entry name" value="Clc chloride channel"/>
    <property type="match status" value="2"/>
</dbReference>
<keyword evidence="11" id="KW-0732">Signal</keyword>
<dbReference type="Proteomes" id="UP001178507">
    <property type="component" value="Unassembled WGS sequence"/>
</dbReference>
<dbReference type="InterPro" id="IPR001807">
    <property type="entry name" value="ClC"/>
</dbReference>
<protein>
    <recommendedName>
        <fullName evidence="12">Cyclic nucleotide-binding domain-containing protein</fullName>
    </recommendedName>
</protein>
<evidence type="ECO:0000256" key="7">
    <source>
        <dbReference type="ARBA" id="ARBA00023173"/>
    </source>
</evidence>
<feature type="transmembrane region" description="Helical" evidence="10">
    <location>
        <begin position="945"/>
        <end position="970"/>
    </location>
</feature>
<feature type="signal peptide" evidence="11">
    <location>
        <begin position="1"/>
        <end position="21"/>
    </location>
</feature>
<keyword evidence="9" id="KW-0407">Ion channel</keyword>
<evidence type="ECO:0000256" key="3">
    <source>
        <dbReference type="ARBA" id="ARBA00022692"/>
    </source>
</evidence>
<evidence type="ECO:0000256" key="5">
    <source>
        <dbReference type="ARBA" id="ARBA00023065"/>
    </source>
</evidence>
<dbReference type="CDD" id="cd00038">
    <property type="entry name" value="CAP_ED"/>
    <property type="match status" value="1"/>
</dbReference>
<feature type="domain" description="Cyclic nucleotide-binding" evidence="12">
    <location>
        <begin position="586"/>
        <end position="690"/>
    </location>
</feature>
<evidence type="ECO:0000313" key="14">
    <source>
        <dbReference type="Proteomes" id="UP001178507"/>
    </source>
</evidence>
<dbReference type="PROSITE" id="PS00889">
    <property type="entry name" value="CNMP_BINDING_2"/>
    <property type="match status" value="1"/>
</dbReference>
<dbReference type="InterPro" id="IPR014710">
    <property type="entry name" value="RmlC-like_jellyroll"/>
</dbReference>
<comment type="subcellular location">
    <subcellularLocation>
        <location evidence="1">Membrane</location>
        <topology evidence="1">Multi-pass membrane protein</topology>
    </subcellularLocation>
</comment>
<dbReference type="SUPFAM" id="SSF51206">
    <property type="entry name" value="cAMP-binding domain-like"/>
    <property type="match status" value="1"/>
</dbReference>
<dbReference type="PANTHER" id="PTHR43427">
    <property type="entry name" value="CHLORIDE CHANNEL PROTEIN CLC-E"/>
    <property type="match status" value="1"/>
</dbReference>
<proteinExistence type="predicted"/>
<dbReference type="GO" id="GO:0034707">
    <property type="term" value="C:chloride channel complex"/>
    <property type="evidence" value="ECO:0007669"/>
    <property type="project" value="UniProtKB-KW"/>
</dbReference>
<evidence type="ECO:0000256" key="9">
    <source>
        <dbReference type="ARBA" id="ARBA00023303"/>
    </source>
</evidence>
<keyword evidence="7" id="KW-0869">Chloride channel</keyword>
<evidence type="ECO:0000256" key="1">
    <source>
        <dbReference type="ARBA" id="ARBA00004141"/>
    </source>
</evidence>
<keyword evidence="5" id="KW-0406">Ion transport</keyword>
<evidence type="ECO:0000259" key="12">
    <source>
        <dbReference type="PROSITE" id="PS50042"/>
    </source>
</evidence>
<dbReference type="InterPro" id="IPR014743">
    <property type="entry name" value="Cl-channel_core"/>
</dbReference>
<feature type="transmembrane region" description="Helical" evidence="10">
    <location>
        <begin position="982"/>
        <end position="1003"/>
    </location>
</feature>
<feature type="transmembrane region" description="Helical" evidence="10">
    <location>
        <begin position="822"/>
        <end position="840"/>
    </location>
</feature>
<dbReference type="CDD" id="cd00400">
    <property type="entry name" value="Voltage_gated_ClC"/>
    <property type="match status" value="1"/>
</dbReference>
<keyword evidence="3 10" id="KW-0812">Transmembrane</keyword>
<dbReference type="Pfam" id="PF00027">
    <property type="entry name" value="cNMP_binding"/>
    <property type="match status" value="1"/>
</dbReference>
<name>A0AA36NE43_9DINO</name>